<reference evidence="3 4" key="1">
    <citation type="journal article" date="2018" name="PLoS Pathog.">
        <title>Evolution of structural diversity of trichothecenes, a family of toxins produced by plant pathogenic and entomopathogenic fungi.</title>
        <authorList>
            <person name="Proctor R.H."/>
            <person name="McCormick S.P."/>
            <person name="Kim H.S."/>
            <person name="Cardoza R.E."/>
            <person name="Stanley A.M."/>
            <person name="Lindo L."/>
            <person name="Kelly A."/>
            <person name="Brown D.W."/>
            <person name="Lee T."/>
            <person name="Vaughan M.M."/>
            <person name="Alexander N.J."/>
            <person name="Busman M."/>
            <person name="Gutierrez S."/>
        </authorList>
    </citation>
    <scope>NUCLEOTIDE SEQUENCE [LARGE SCALE GENOMIC DNA]</scope>
    <source>
        <strain evidence="3 4">IBT 40837</strain>
    </source>
</reference>
<feature type="compositionally biased region" description="Polar residues" evidence="1">
    <location>
        <begin position="415"/>
        <end position="430"/>
    </location>
</feature>
<dbReference type="CDD" id="cd06257">
    <property type="entry name" value="DnaJ"/>
    <property type="match status" value="1"/>
</dbReference>
<sequence length="970" mass="105933">MAPQRDYYADLGLPPTADVVDIKKQFRKLALKYHPDRNPGREQEVNSQFQIIQAAHEILSDADAKAKYDAACMRSAGSRYPASSGVRGNPWQNVSQQFPVPPRRNPPRTTTSGAQRWNERFSAGVPPTAKQHASAATAARAFESMRKGGAKSGQQDRPAPPPPPPRTEGAKKRAEASFGAKKTGYYPRSNTPGDEPPVTNNNYSSRINTERPEPVPDPLAPFREKSRGEESFADPRQSSPYTRTGGEKTNPFDSIPLNRAKSAREPARQEEPPAPADPPTPKRRSSSMPRKETRDGAQRGEDEMGVDGRQRVVPVPPSSRPAASFKARTEAATAATPNGNIFTANQQANPFTANESARPSSNHMREQPASLPLGLKSVTNLSNPAFNPAFNAAPPPVNGVGGPSMYAVPQKDEPSSSLPCHSNNSTSTLQINAPTNRNFAEVGLEDKQCIPSGTHSALHNLSPFEQKQYHILKCLIKNREKNVLTTGNKLHQHHSTTSHHKTTFAERSSANDVLPTSFSFNLDEDTFAPNPPGTARFRKSSSADGINTNFVKDENSANSATWQFSAGSGDNESLPQGRSQSGNKANRRSPIKRRPVPNAEVPESGAQPPQNPTGFDAEGWSTKFGPQTFVPHPVTPNMSGSPTRPGRANTRKTRTIKPMAGNAAMVGDSSSEDDLYDWRGRKSHQKAATVDSPQAMDIDPPLAASPAVTPIPTPPPLVPTAAPAVAATAASTAAPAKTPTPPSQPQHQPQPPPMVARNIPVEPSRPEWRPGNVTGLGQVYEQPEERKEIPVHFQGSEDTEEFRATFEDLKNVAPFAPSKPGLKSFDDLKDSLPFESQASAEIHLNVPHPHPLVFPEPPVAPRLPPTVAVDGVKPNVASWSKYLEEFESYLRRWDIFNSQVVDHFATRKSNISHVRASKGYSFLGVRGDADVLEYHNWVEQDNGVRKRWVAACEEHEKRFTEFMAFREKMK</sequence>
<dbReference type="SMART" id="SM00271">
    <property type="entry name" value="DnaJ"/>
    <property type="match status" value="1"/>
</dbReference>
<feature type="compositionally biased region" description="Pro residues" evidence="1">
    <location>
        <begin position="738"/>
        <end position="754"/>
    </location>
</feature>
<dbReference type="Proteomes" id="UP000266272">
    <property type="component" value="Unassembled WGS sequence"/>
</dbReference>
<dbReference type="Pfam" id="PF00226">
    <property type="entry name" value="DnaJ"/>
    <property type="match status" value="1"/>
</dbReference>
<dbReference type="STRING" id="490622.A0A395NRM3"/>
<evidence type="ECO:0000313" key="3">
    <source>
        <dbReference type="EMBL" id="RFU78750.1"/>
    </source>
</evidence>
<feature type="compositionally biased region" description="Basic residues" evidence="1">
    <location>
        <begin position="585"/>
        <end position="595"/>
    </location>
</feature>
<dbReference type="EMBL" id="PXOA01000195">
    <property type="protein sequence ID" value="RFU78750.1"/>
    <property type="molecule type" value="Genomic_DNA"/>
</dbReference>
<feature type="compositionally biased region" description="Basic and acidic residues" evidence="1">
    <location>
        <begin position="289"/>
        <end position="310"/>
    </location>
</feature>
<feature type="compositionally biased region" description="Pro residues" evidence="1">
    <location>
        <begin position="709"/>
        <end position="718"/>
    </location>
</feature>
<evidence type="ECO:0000256" key="1">
    <source>
        <dbReference type="SAM" id="MobiDB-lite"/>
    </source>
</evidence>
<dbReference type="FunFam" id="1.10.287.110:FF:000096">
    <property type="entry name" value="DnaJ domain protein"/>
    <property type="match status" value="1"/>
</dbReference>
<dbReference type="InterPro" id="IPR036869">
    <property type="entry name" value="J_dom_sf"/>
</dbReference>
<keyword evidence="4" id="KW-1185">Reference proteome</keyword>
<feature type="region of interest" description="Disordered" evidence="1">
    <location>
        <begin position="490"/>
        <end position="509"/>
    </location>
</feature>
<comment type="caution">
    <text evidence="3">The sequence shown here is derived from an EMBL/GenBank/DDBJ whole genome shotgun (WGS) entry which is preliminary data.</text>
</comment>
<dbReference type="OrthoDB" id="10250354at2759"/>
<protein>
    <submittedName>
        <fullName evidence="3">Heat shock</fullName>
    </submittedName>
</protein>
<gene>
    <name evidence="3" type="ORF">TARUN_3456</name>
</gene>
<feature type="domain" description="J" evidence="2">
    <location>
        <begin position="6"/>
        <end position="72"/>
    </location>
</feature>
<feature type="compositionally biased region" description="Basic and acidic residues" evidence="1">
    <location>
        <begin position="262"/>
        <end position="271"/>
    </location>
</feature>
<feature type="compositionally biased region" description="Low complexity" evidence="1">
    <location>
        <begin position="719"/>
        <end position="737"/>
    </location>
</feature>
<organism evidence="3 4">
    <name type="scientific">Trichoderma arundinaceum</name>
    <dbReference type="NCBI Taxonomy" id="490622"/>
    <lineage>
        <taxon>Eukaryota</taxon>
        <taxon>Fungi</taxon>
        <taxon>Dikarya</taxon>
        <taxon>Ascomycota</taxon>
        <taxon>Pezizomycotina</taxon>
        <taxon>Sordariomycetes</taxon>
        <taxon>Hypocreomycetidae</taxon>
        <taxon>Hypocreales</taxon>
        <taxon>Hypocreaceae</taxon>
        <taxon>Trichoderma</taxon>
    </lineage>
</organism>
<dbReference type="Gene3D" id="1.10.287.110">
    <property type="entry name" value="DnaJ domain"/>
    <property type="match status" value="1"/>
</dbReference>
<dbReference type="InterPro" id="IPR001623">
    <property type="entry name" value="DnaJ_domain"/>
</dbReference>
<feature type="compositionally biased region" description="Polar residues" evidence="1">
    <location>
        <begin position="188"/>
        <end position="207"/>
    </location>
</feature>
<feature type="region of interest" description="Disordered" evidence="1">
    <location>
        <begin position="401"/>
        <end position="430"/>
    </location>
</feature>
<evidence type="ECO:0000259" key="2">
    <source>
        <dbReference type="PROSITE" id="PS50076"/>
    </source>
</evidence>
<dbReference type="InterPro" id="IPR018253">
    <property type="entry name" value="DnaJ_domain_CS"/>
</dbReference>
<feature type="compositionally biased region" description="Polar residues" evidence="1">
    <location>
        <begin position="561"/>
        <end position="584"/>
    </location>
</feature>
<feature type="compositionally biased region" description="Basic residues" evidence="1">
    <location>
        <begin position="490"/>
        <end position="502"/>
    </location>
</feature>
<dbReference type="PRINTS" id="PR00625">
    <property type="entry name" value="JDOMAIN"/>
</dbReference>
<dbReference type="PROSITE" id="PS00636">
    <property type="entry name" value="DNAJ_1"/>
    <property type="match status" value="1"/>
</dbReference>
<dbReference type="SUPFAM" id="SSF46565">
    <property type="entry name" value="Chaperone J-domain"/>
    <property type="match status" value="1"/>
</dbReference>
<dbReference type="AlphaFoldDB" id="A0A395NRM3"/>
<feature type="compositionally biased region" description="Low complexity" evidence="1">
    <location>
        <begin position="129"/>
        <end position="141"/>
    </location>
</feature>
<feature type="compositionally biased region" description="Polar residues" evidence="1">
    <location>
        <begin position="335"/>
        <end position="344"/>
    </location>
</feature>
<evidence type="ECO:0000313" key="4">
    <source>
        <dbReference type="Proteomes" id="UP000266272"/>
    </source>
</evidence>
<accession>A0A395NRM3</accession>
<proteinExistence type="predicted"/>
<dbReference type="PANTHER" id="PTHR24074">
    <property type="entry name" value="CO-CHAPERONE PROTEIN DJLA"/>
    <property type="match status" value="1"/>
</dbReference>
<keyword evidence="3" id="KW-0346">Stress response</keyword>
<feature type="region of interest" description="Disordered" evidence="1">
    <location>
        <begin position="561"/>
        <end position="775"/>
    </location>
</feature>
<feature type="region of interest" description="Disordered" evidence="1">
    <location>
        <begin position="78"/>
        <end position="344"/>
    </location>
</feature>
<name>A0A395NRM3_TRIAR</name>
<dbReference type="InterPro" id="IPR050817">
    <property type="entry name" value="DjlA_DnaK_co-chaperone"/>
</dbReference>
<dbReference type="PROSITE" id="PS50076">
    <property type="entry name" value="DNAJ_2"/>
    <property type="match status" value="1"/>
</dbReference>